<evidence type="ECO:0000313" key="1">
    <source>
        <dbReference type="EnsemblPlants" id="MELO3C027435.2.1"/>
    </source>
</evidence>
<dbReference type="AlphaFoldDB" id="A0A9I9E0V1"/>
<accession>A0A9I9E0V1</accession>
<name>A0A9I9E0V1_CUCME</name>
<sequence length="57" mass="6871">MAHWPARTKWKNMDYMQKVAGGHTISVEVGKNYLRPEWKQELITFFEFLSRIQSNDR</sequence>
<dbReference type="SUPFAM" id="SSF51197">
    <property type="entry name" value="Clavaminate synthase-like"/>
    <property type="match status" value="1"/>
</dbReference>
<protein>
    <submittedName>
        <fullName evidence="1">Uncharacterized protein</fullName>
    </submittedName>
</protein>
<dbReference type="Gene3D" id="2.60.120.650">
    <property type="entry name" value="Cupin"/>
    <property type="match status" value="1"/>
</dbReference>
<dbReference type="Gramene" id="MELO3C027435.2.1">
    <property type="protein sequence ID" value="MELO3C027435.2.1"/>
    <property type="gene ID" value="MELO3C027435.2"/>
</dbReference>
<dbReference type="EnsemblPlants" id="MELO3C027435.2.1">
    <property type="protein sequence ID" value="MELO3C027435.2.1"/>
    <property type="gene ID" value="MELO3C027435.2"/>
</dbReference>
<proteinExistence type="predicted"/>
<organism evidence="1">
    <name type="scientific">Cucumis melo</name>
    <name type="common">Muskmelon</name>
    <dbReference type="NCBI Taxonomy" id="3656"/>
    <lineage>
        <taxon>Eukaryota</taxon>
        <taxon>Viridiplantae</taxon>
        <taxon>Streptophyta</taxon>
        <taxon>Embryophyta</taxon>
        <taxon>Tracheophyta</taxon>
        <taxon>Spermatophyta</taxon>
        <taxon>Magnoliopsida</taxon>
        <taxon>eudicotyledons</taxon>
        <taxon>Gunneridae</taxon>
        <taxon>Pentapetalae</taxon>
        <taxon>rosids</taxon>
        <taxon>fabids</taxon>
        <taxon>Cucurbitales</taxon>
        <taxon>Cucurbitaceae</taxon>
        <taxon>Benincaseae</taxon>
        <taxon>Cucumis</taxon>
    </lineage>
</organism>
<reference evidence="1" key="1">
    <citation type="submission" date="2023-03" db="UniProtKB">
        <authorList>
            <consortium name="EnsemblPlants"/>
        </authorList>
    </citation>
    <scope>IDENTIFICATION</scope>
</reference>